<dbReference type="AlphaFoldDB" id="A0A4R6JBR4"/>
<dbReference type="SUPFAM" id="SSF52540">
    <property type="entry name" value="P-loop containing nucleoside triphosphate hydrolases"/>
    <property type="match status" value="1"/>
</dbReference>
<feature type="region of interest" description="Disordered" evidence="3">
    <location>
        <begin position="85"/>
        <end position="115"/>
    </location>
</feature>
<organism evidence="5 6">
    <name type="scientific">Paractinoplanes brasiliensis</name>
    <dbReference type="NCBI Taxonomy" id="52695"/>
    <lineage>
        <taxon>Bacteria</taxon>
        <taxon>Bacillati</taxon>
        <taxon>Actinomycetota</taxon>
        <taxon>Actinomycetes</taxon>
        <taxon>Micromonosporales</taxon>
        <taxon>Micromonosporaceae</taxon>
        <taxon>Paractinoplanes</taxon>
    </lineage>
</organism>
<dbReference type="RefSeq" id="WP_166661477.1">
    <property type="nucleotide sequence ID" value="NZ_SNWR01000002.1"/>
</dbReference>
<dbReference type="InterPro" id="IPR003593">
    <property type="entry name" value="AAA+_ATPase"/>
</dbReference>
<dbReference type="Gene3D" id="3.40.50.300">
    <property type="entry name" value="P-loop containing nucleotide triphosphate hydrolases"/>
    <property type="match status" value="1"/>
</dbReference>
<sequence>MVDARAAKDGGTVVVGRDAELSTLAGLLTEARDGNPRIVLLHGPAGVGKTALLDAFLTGRTGDDLTVRRAVARPAGPPYGLVSALLGDDGGDESDHSDHSDRGDRSDRSESDDGGSATYRRLLALSRRAAGLAADRPLILAIDDAQHCDAASRRWLEFLGRRLVHDRILVVLAARPAIERAAWPDLAELLLAAPHRRIDLGVLAEADVADLIRLTLGREPVPAFGAACSRLCGGNPLLVTHLLAAMEQQGVGPDAAGCEWAATAGPEIVAAPVAEFLTAESPEVRAAATGIAVLGVGDRQLIRALTGASDRLIEDVLNTLRDLTLYDPAEGTVHEVVRRAVLGGLGARERDELRAGAARLLNDAGRPAADVADQIVAMSATPEAWMLGVLWDAARRAERRGDSVGAACYLERVLRETPADITGRLALARALSTADPSTAMEHLARRSTPGPPTPVPV</sequence>
<proteinExistence type="predicted"/>
<name>A0A4R6JBR4_9ACTN</name>
<protein>
    <submittedName>
        <fullName evidence="5">AAA ATPase-like protein</fullName>
    </submittedName>
</protein>
<dbReference type="EMBL" id="SNWR01000002">
    <property type="protein sequence ID" value="TDO33200.1"/>
    <property type="molecule type" value="Genomic_DNA"/>
</dbReference>
<feature type="compositionally biased region" description="Basic and acidic residues" evidence="3">
    <location>
        <begin position="93"/>
        <end position="111"/>
    </location>
</feature>
<evidence type="ECO:0000256" key="3">
    <source>
        <dbReference type="SAM" id="MobiDB-lite"/>
    </source>
</evidence>
<dbReference type="PANTHER" id="PTHR16305:SF35">
    <property type="entry name" value="TRANSCRIPTIONAL ACTIVATOR DOMAIN"/>
    <property type="match status" value="1"/>
</dbReference>
<evidence type="ECO:0000313" key="6">
    <source>
        <dbReference type="Proteomes" id="UP000294901"/>
    </source>
</evidence>
<keyword evidence="2" id="KW-0067">ATP-binding</keyword>
<dbReference type="InterPro" id="IPR027417">
    <property type="entry name" value="P-loop_NTPase"/>
</dbReference>
<keyword evidence="1" id="KW-0547">Nucleotide-binding</keyword>
<feature type="domain" description="AAA+ ATPase" evidence="4">
    <location>
        <begin position="35"/>
        <end position="204"/>
    </location>
</feature>
<evidence type="ECO:0000313" key="5">
    <source>
        <dbReference type="EMBL" id="TDO33200.1"/>
    </source>
</evidence>
<feature type="region of interest" description="Disordered" evidence="3">
    <location>
        <begin position="437"/>
        <end position="457"/>
    </location>
</feature>
<dbReference type="GO" id="GO:0005524">
    <property type="term" value="F:ATP binding"/>
    <property type="evidence" value="ECO:0007669"/>
    <property type="project" value="UniProtKB-KW"/>
</dbReference>
<dbReference type="InterPro" id="IPR041664">
    <property type="entry name" value="AAA_16"/>
</dbReference>
<accession>A0A4R6JBR4</accession>
<dbReference type="Pfam" id="PF13191">
    <property type="entry name" value="AAA_16"/>
    <property type="match status" value="1"/>
</dbReference>
<evidence type="ECO:0000256" key="1">
    <source>
        <dbReference type="ARBA" id="ARBA00022741"/>
    </source>
</evidence>
<evidence type="ECO:0000256" key="2">
    <source>
        <dbReference type="ARBA" id="ARBA00022840"/>
    </source>
</evidence>
<comment type="caution">
    <text evidence="5">The sequence shown here is derived from an EMBL/GenBank/DDBJ whole genome shotgun (WGS) entry which is preliminary data.</text>
</comment>
<gene>
    <name evidence="5" type="ORF">C8E87_8687</name>
</gene>
<evidence type="ECO:0000259" key="4">
    <source>
        <dbReference type="SMART" id="SM00382"/>
    </source>
</evidence>
<dbReference type="PANTHER" id="PTHR16305">
    <property type="entry name" value="TESTICULAR SOLUBLE ADENYLYL CYCLASE"/>
    <property type="match status" value="1"/>
</dbReference>
<dbReference type="GO" id="GO:0005737">
    <property type="term" value="C:cytoplasm"/>
    <property type="evidence" value="ECO:0007669"/>
    <property type="project" value="TreeGrafter"/>
</dbReference>
<reference evidence="5 6" key="1">
    <citation type="submission" date="2019-03" db="EMBL/GenBank/DDBJ databases">
        <title>Sequencing the genomes of 1000 actinobacteria strains.</title>
        <authorList>
            <person name="Klenk H.-P."/>
        </authorList>
    </citation>
    <scope>NUCLEOTIDE SEQUENCE [LARGE SCALE GENOMIC DNA]</scope>
    <source>
        <strain evidence="5 6">DSM 43805</strain>
    </source>
</reference>
<dbReference type="GO" id="GO:0004016">
    <property type="term" value="F:adenylate cyclase activity"/>
    <property type="evidence" value="ECO:0007669"/>
    <property type="project" value="TreeGrafter"/>
</dbReference>
<dbReference type="Proteomes" id="UP000294901">
    <property type="component" value="Unassembled WGS sequence"/>
</dbReference>
<dbReference type="SMART" id="SM00382">
    <property type="entry name" value="AAA"/>
    <property type="match status" value="1"/>
</dbReference>
<keyword evidence="6" id="KW-1185">Reference proteome</keyword>